<dbReference type="GO" id="GO:0016787">
    <property type="term" value="F:hydrolase activity"/>
    <property type="evidence" value="ECO:0007669"/>
    <property type="project" value="UniProtKB-KW"/>
</dbReference>
<name>A0A2P2IYA6_RHIMU</name>
<dbReference type="EMBL" id="GGEC01005718">
    <property type="protein sequence ID" value="MBW86201.1"/>
    <property type="molecule type" value="Transcribed_RNA"/>
</dbReference>
<evidence type="ECO:0000313" key="1">
    <source>
        <dbReference type="EMBL" id="MBW86201.1"/>
    </source>
</evidence>
<keyword evidence="1" id="KW-0378">Hydrolase</keyword>
<protein>
    <submittedName>
        <fullName evidence="1">Peptidyl-tRNA hydrolase</fullName>
    </submittedName>
</protein>
<reference evidence="1" key="1">
    <citation type="submission" date="2018-02" db="EMBL/GenBank/DDBJ databases">
        <title>Rhizophora mucronata_Transcriptome.</title>
        <authorList>
            <person name="Meera S.P."/>
            <person name="Sreeshan A."/>
            <person name="Augustine A."/>
        </authorList>
    </citation>
    <scope>NUCLEOTIDE SEQUENCE</scope>
    <source>
        <tissue evidence="1">Leaf</tissue>
    </source>
</reference>
<dbReference type="AlphaFoldDB" id="A0A2P2IYA6"/>
<proteinExistence type="predicted"/>
<organism evidence="1">
    <name type="scientific">Rhizophora mucronata</name>
    <name type="common">Asiatic mangrove</name>
    <dbReference type="NCBI Taxonomy" id="61149"/>
    <lineage>
        <taxon>Eukaryota</taxon>
        <taxon>Viridiplantae</taxon>
        <taxon>Streptophyta</taxon>
        <taxon>Embryophyta</taxon>
        <taxon>Tracheophyta</taxon>
        <taxon>Spermatophyta</taxon>
        <taxon>Magnoliopsida</taxon>
        <taxon>eudicotyledons</taxon>
        <taxon>Gunneridae</taxon>
        <taxon>Pentapetalae</taxon>
        <taxon>rosids</taxon>
        <taxon>fabids</taxon>
        <taxon>Malpighiales</taxon>
        <taxon>Rhizophoraceae</taxon>
        <taxon>Rhizophora</taxon>
    </lineage>
</organism>
<sequence>MAPTDSPLAFMNVCGFANITGTSPIKPFPNRALKETPLMGIPSASAIASSISNPTL</sequence>
<accession>A0A2P2IYA6</accession>